<protein>
    <submittedName>
        <fullName evidence="2">Uncharacterized protein</fullName>
    </submittedName>
</protein>
<dbReference type="PANTHER" id="PTHR39948">
    <property type="entry name" value="GEO11419P1"/>
    <property type="match status" value="1"/>
</dbReference>
<evidence type="ECO:0000313" key="3">
    <source>
        <dbReference type="Proteomes" id="UP000054359"/>
    </source>
</evidence>
<keyword evidence="1" id="KW-0812">Transmembrane</keyword>
<dbReference type="OMA" id="CSWLWSI"/>
<dbReference type="PANTHER" id="PTHR39948:SF1">
    <property type="entry name" value="GEO11419P1"/>
    <property type="match status" value="1"/>
</dbReference>
<gene>
    <name evidence="2" type="ORF">X975_13380</name>
</gene>
<keyword evidence="1" id="KW-0472">Membrane</keyword>
<evidence type="ECO:0000256" key="1">
    <source>
        <dbReference type="SAM" id="Phobius"/>
    </source>
</evidence>
<proteinExistence type="predicted"/>
<sequence>MCKCLCSIVWLLILIFIGYPVGFFFAGWYVLFCPLEACCDGCSGITGFLLKATQFPLYCTKNMLEGKGLCG</sequence>
<keyword evidence="1" id="KW-1133">Transmembrane helix</keyword>
<dbReference type="AlphaFoldDB" id="A0A087UU40"/>
<feature type="non-terminal residue" evidence="2">
    <location>
        <position position="71"/>
    </location>
</feature>
<accession>A0A087UU40</accession>
<name>A0A087UU40_STEMI</name>
<dbReference type="OrthoDB" id="6484224at2759"/>
<keyword evidence="3" id="KW-1185">Reference proteome</keyword>
<feature type="transmembrane region" description="Helical" evidence="1">
    <location>
        <begin position="7"/>
        <end position="31"/>
    </location>
</feature>
<organism evidence="2 3">
    <name type="scientific">Stegodyphus mimosarum</name>
    <name type="common">African social velvet spider</name>
    <dbReference type="NCBI Taxonomy" id="407821"/>
    <lineage>
        <taxon>Eukaryota</taxon>
        <taxon>Metazoa</taxon>
        <taxon>Ecdysozoa</taxon>
        <taxon>Arthropoda</taxon>
        <taxon>Chelicerata</taxon>
        <taxon>Arachnida</taxon>
        <taxon>Araneae</taxon>
        <taxon>Araneomorphae</taxon>
        <taxon>Entelegynae</taxon>
        <taxon>Eresoidea</taxon>
        <taxon>Eresidae</taxon>
        <taxon>Stegodyphus</taxon>
    </lineage>
</organism>
<dbReference type="Proteomes" id="UP000054359">
    <property type="component" value="Unassembled WGS sequence"/>
</dbReference>
<reference evidence="2 3" key="1">
    <citation type="submission" date="2013-11" db="EMBL/GenBank/DDBJ databases">
        <title>Genome sequencing of Stegodyphus mimosarum.</title>
        <authorList>
            <person name="Bechsgaard J."/>
        </authorList>
    </citation>
    <scope>NUCLEOTIDE SEQUENCE [LARGE SCALE GENOMIC DNA]</scope>
</reference>
<evidence type="ECO:0000313" key="2">
    <source>
        <dbReference type="EMBL" id="KFM80879.1"/>
    </source>
</evidence>
<dbReference type="EMBL" id="KK121625">
    <property type="protein sequence ID" value="KFM80879.1"/>
    <property type="molecule type" value="Genomic_DNA"/>
</dbReference>